<dbReference type="GO" id="GO:0016491">
    <property type="term" value="F:oxidoreductase activity"/>
    <property type="evidence" value="ECO:0007669"/>
    <property type="project" value="UniProtKB-KW"/>
</dbReference>
<dbReference type="InterPro" id="IPR055170">
    <property type="entry name" value="GFO_IDH_MocA-like_dom"/>
</dbReference>
<dbReference type="PANTHER" id="PTHR43818:SF11">
    <property type="entry name" value="BCDNA.GH03377"/>
    <property type="match status" value="1"/>
</dbReference>
<accession>A0A382LS86</accession>
<gene>
    <name evidence="4" type="ORF">METZ01_LOCUS292382</name>
</gene>
<dbReference type="InterPro" id="IPR036291">
    <property type="entry name" value="NAD(P)-bd_dom_sf"/>
</dbReference>
<name>A0A382LS86_9ZZZZ</name>
<evidence type="ECO:0000256" key="1">
    <source>
        <dbReference type="ARBA" id="ARBA00023002"/>
    </source>
</evidence>
<reference evidence="4" key="1">
    <citation type="submission" date="2018-05" db="EMBL/GenBank/DDBJ databases">
        <authorList>
            <person name="Lanie J.A."/>
            <person name="Ng W.-L."/>
            <person name="Kazmierczak K.M."/>
            <person name="Andrzejewski T.M."/>
            <person name="Davidsen T.M."/>
            <person name="Wayne K.J."/>
            <person name="Tettelin H."/>
            <person name="Glass J.I."/>
            <person name="Rusch D."/>
            <person name="Podicherti R."/>
            <person name="Tsui H.-C.T."/>
            <person name="Winkler M.E."/>
        </authorList>
    </citation>
    <scope>NUCLEOTIDE SEQUENCE</scope>
</reference>
<dbReference type="GO" id="GO:0000166">
    <property type="term" value="F:nucleotide binding"/>
    <property type="evidence" value="ECO:0007669"/>
    <property type="project" value="InterPro"/>
</dbReference>
<evidence type="ECO:0000259" key="2">
    <source>
        <dbReference type="Pfam" id="PF01408"/>
    </source>
</evidence>
<dbReference type="PANTHER" id="PTHR43818">
    <property type="entry name" value="BCDNA.GH03377"/>
    <property type="match status" value="1"/>
</dbReference>
<evidence type="ECO:0008006" key="5">
    <source>
        <dbReference type="Google" id="ProtNLM"/>
    </source>
</evidence>
<dbReference type="SUPFAM" id="SSF51735">
    <property type="entry name" value="NAD(P)-binding Rossmann-fold domains"/>
    <property type="match status" value="1"/>
</dbReference>
<evidence type="ECO:0000259" key="3">
    <source>
        <dbReference type="Pfam" id="PF22725"/>
    </source>
</evidence>
<dbReference type="Pfam" id="PF22725">
    <property type="entry name" value="GFO_IDH_MocA_C3"/>
    <property type="match status" value="1"/>
</dbReference>
<dbReference type="InterPro" id="IPR000683">
    <property type="entry name" value="Gfo/Idh/MocA-like_OxRdtase_N"/>
</dbReference>
<sequence length="300" mass="32769">SGQNAADEFGIPTVYDDWKELVHADGIDAVCVGTWPYLHCAITLESLTAGKHILTEARMAMDLEEARSMLTASQASDRVAMVVPAPFYLESEPTLREMVADGDFGDWLEIHVSALSGEWSPEEPIHWRQRRELSGDNIMSMGILNETVRRYAGHDRAVTAYGQTFVGERPDAQGGTATVDVPDSLGIVSQLESGATAVYHVSSVASHGRGGGIEMHGTKGAFRLEDGKAYVALGDADFSELEVAAEKRWGWAVEADFVDSIRDGRTVTHTNFEDGVKYMAFTDAVQRSLREGRKVDLQTT</sequence>
<evidence type="ECO:0000313" key="4">
    <source>
        <dbReference type="EMBL" id="SVC39528.1"/>
    </source>
</evidence>
<dbReference type="AlphaFoldDB" id="A0A382LS86"/>
<proteinExistence type="predicted"/>
<feature type="non-terminal residue" evidence="4">
    <location>
        <position position="1"/>
    </location>
</feature>
<dbReference type="SUPFAM" id="SSF55347">
    <property type="entry name" value="Glyceraldehyde-3-phosphate dehydrogenase-like, C-terminal domain"/>
    <property type="match status" value="1"/>
</dbReference>
<keyword evidence="1" id="KW-0560">Oxidoreductase</keyword>
<dbReference type="Pfam" id="PF01408">
    <property type="entry name" value="GFO_IDH_MocA"/>
    <property type="match status" value="1"/>
</dbReference>
<dbReference type="EMBL" id="UINC01088902">
    <property type="protein sequence ID" value="SVC39528.1"/>
    <property type="molecule type" value="Genomic_DNA"/>
</dbReference>
<feature type="domain" description="GFO/IDH/MocA-like oxidoreductase" evidence="3">
    <location>
        <begin position="94"/>
        <end position="222"/>
    </location>
</feature>
<dbReference type="Gene3D" id="3.30.360.10">
    <property type="entry name" value="Dihydrodipicolinate Reductase, domain 2"/>
    <property type="match status" value="1"/>
</dbReference>
<feature type="domain" description="Gfo/Idh/MocA-like oxidoreductase N-terminal" evidence="2">
    <location>
        <begin position="3"/>
        <end position="82"/>
    </location>
</feature>
<dbReference type="InterPro" id="IPR050463">
    <property type="entry name" value="Gfo/Idh/MocA_oxidrdct_glycsds"/>
</dbReference>
<protein>
    <recommendedName>
        <fullName evidence="5">Gfo/Idh/MocA-like oxidoreductase N-terminal domain-containing protein</fullName>
    </recommendedName>
</protein>
<dbReference type="Gene3D" id="3.40.50.720">
    <property type="entry name" value="NAD(P)-binding Rossmann-like Domain"/>
    <property type="match status" value="1"/>
</dbReference>
<organism evidence="4">
    <name type="scientific">marine metagenome</name>
    <dbReference type="NCBI Taxonomy" id="408172"/>
    <lineage>
        <taxon>unclassified sequences</taxon>
        <taxon>metagenomes</taxon>
        <taxon>ecological metagenomes</taxon>
    </lineage>
</organism>